<feature type="region of interest" description="Disordered" evidence="1">
    <location>
        <begin position="1"/>
        <end position="27"/>
    </location>
</feature>
<organism evidence="2 3">
    <name type="scientific">Brassica cretica</name>
    <name type="common">Mustard</name>
    <dbReference type="NCBI Taxonomy" id="69181"/>
    <lineage>
        <taxon>Eukaryota</taxon>
        <taxon>Viridiplantae</taxon>
        <taxon>Streptophyta</taxon>
        <taxon>Embryophyta</taxon>
        <taxon>Tracheophyta</taxon>
        <taxon>Spermatophyta</taxon>
        <taxon>Magnoliopsida</taxon>
        <taxon>eudicotyledons</taxon>
        <taxon>Gunneridae</taxon>
        <taxon>Pentapetalae</taxon>
        <taxon>rosids</taxon>
        <taxon>malvids</taxon>
        <taxon>Brassicales</taxon>
        <taxon>Brassicaceae</taxon>
        <taxon>Brassiceae</taxon>
        <taxon>Brassica</taxon>
    </lineage>
</organism>
<protein>
    <submittedName>
        <fullName evidence="2">Uncharacterized protein</fullName>
    </submittedName>
</protein>
<name>A0A8S9RG05_BRACR</name>
<evidence type="ECO:0000313" key="3">
    <source>
        <dbReference type="Proteomes" id="UP000712600"/>
    </source>
</evidence>
<comment type="caution">
    <text evidence="2">The sequence shown here is derived from an EMBL/GenBank/DDBJ whole genome shotgun (WGS) entry which is preliminary data.</text>
</comment>
<dbReference type="Proteomes" id="UP000712600">
    <property type="component" value="Unassembled WGS sequence"/>
</dbReference>
<gene>
    <name evidence="2" type="ORF">F2Q69_00059514</name>
</gene>
<accession>A0A8S9RG05</accession>
<evidence type="ECO:0000313" key="2">
    <source>
        <dbReference type="EMBL" id="KAF3571820.1"/>
    </source>
</evidence>
<reference evidence="2" key="1">
    <citation type="submission" date="2019-12" db="EMBL/GenBank/DDBJ databases">
        <title>Genome sequencing and annotation of Brassica cretica.</title>
        <authorList>
            <person name="Studholme D.J."/>
            <person name="Sarris P."/>
        </authorList>
    </citation>
    <scope>NUCLEOTIDE SEQUENCE</scope>
    <source>
        <strain evidence="2">PFS-109/04</strain>
        <tissue evidence="2">Leaf</tissue>
    </source>
</reference>
<dbReference type="AlphaFoldDB" id="A0A8S9RG05"/>
<sequence>MELQPDPRQMPELTAPELVLPNHLDKPKPTAEPDLTWVVRFPKTVMTSLFWTVWRISALLDHPADCTYRPAFVQLLTAIDPTWPDESRHQPKGHLDQI</sequence>
<evidence type="ECO:0000256" key="1">
    <source>
        <dbReference type="SAM" id="MobiDB-lite"/>
    </source>
</evidence>
<proteinExistence type="predicted"/>
<dbReference type="EMBL" id="QGKX02000095">
    <property type="protein sequence ID" value="KAF3571820.1"/>
    <property type="molecule type" value="Genomic_DNA"/>
</dbReference>